<accession>A0A914HBA4</accession>
<protein>
    <submittedName>
        <fullName evidence="4">Flavodoxin-like domain-containing protein</fullName>
    </submittedName>
</protein>
<keyword evidence="2" id="KW-0472">Membrane</keyword>
<dbReference type="InterPro" id="IPR029039">
    <property type="entry name" value="Flavoprotein-like_sf"/>
</dbReference>
<feature type="transmembrane region" description="Helical" evidence="2">
    <location>
        <begin position="41"/>
        <end position="61"/>
    </location>
</feature>
<dbReference type="Proteomes" id="UP000887572">
    <property type="component" value="Unplaced"/>
</dbReference>
<proteinExistence type="predicted"/>
<reference evidence="4" key="1">
    <citation type="submission" date="2022-11" db="UniProtKB">
        <authorList>
            <consortium name="WormBaseParasite"/>
        </authorList>
    </citation>
    <scope>IDENTIFICATION</scope>
</reference>
<feature type="region of interest" description="Disordered" evidence="1">
    <location>
        <begin position="261"/>
        <end position="280"/>
    </location>
</feature>
<dbReference type="WBParaSite" id="Gr19_v10_g15937.t1">
    <property type="protein sequence ID" value="Gr19_v10_g15937.t1"/>
    <property type="gene ID" value="Gr19_v10_g15937"/>
</dbReference>
<evidence type="ECO:0000256" key="2">
    <source>
        <dbReference type="SAM" id="Phobius"/>
    </source>
</evidence>
<evidence type="ECO:0000313" key="3">
    <source>
        <dbReference type="Proteomes" id="UP000887572"/>
    </source>
</evidence>
<organism evidence="3 4">
    <name type="scientific">Globodera rostochiensis</name>
    <name type="common">Golden nematode worm</name>
    <name type="synonym">Heterodera rostochiensis</name>
    <dbReference type="NCBI Taxonomy" id="31243"/>
    <lineage>
        <taxon>Eukaryota</taxon>
        <taxon>Metazoa</taxon>
        <taxon>Ecdysozoa</taxon>
        <taxon>Nematoda</taxon>
        <taxon>Chromadorea</taxon>
        <taxon>Rhabditida</taxon>
        <taxon>Tylenchina</taxon>
        <taxon>Tylenchomorpha</taxon>
        <taxon>Tylenchoidea</taxon>
        <taxon>Heteroderidae</taxon>
        <taxon>Heteroderinae</taxon>
        <taxon>Globodera</taxon>
    </lineage>
</organism>
<evidence type="ECO:0000313" key="4">
    <source>
        <dbReference type="WBParaSite" id="Gr19_v10_g15937.t1"/>
    </source>
</evidence>
<keyword evidence="2" id="KW-1133">Transmembrane helix</keyword>
<keyword evidence="2" id="KW-0812">Transmembrane</keyword>
<sequence>MLPPDPEKGFGFRKAGGGAQQSAESLGTIQKAIRYAEKDDLLLYITAAFGIFMPAVMYFFYRYIHNRYKRIKKAQKHKAKNQSSPENERKTVIFYFPGRTSGKQFAYKLADGLQRFDPLVAKISAKELEKARWPKTIQIFVVADEDVGEGPPTQFSEFTDWLDEVRYEHRKKNYLKDVKFCILYLTRNLSEAAENGEIADSEPFIGALEQRLRSLSATCLRRRVIRMNDDNRSEERKQSEEVCSEFGELLCRFYYGEFDGLDEPQGNVSTAECSTSEESD</sequence>
<name>A0A914HBA4_GLORO</name>
<evidence type="ECO:0000256" key="1">
    <source>
        <dbReference type="SAM" id="MobiDB-lite"/>
    </source>
</evidence>
<dbReference type="AlphaFoldDB" id="A0A914HBA4"/>
<dbReference type="Gene3D" id="3.40.50.360">
    <property type="match status" value="1"/>
</dbReference>
<keyword evidence="3" id="KW-1185">Reference proteome</keyword>